<dbReference type="InterPro" id="IPR002318">
    <property type="entry name" value="Ala-tRNA-lgiase_IIc"/>
</dbReference>
<dbReference type="InterPro" id="IPR050058">
    <property type="entry name" value="Ala-tRNA_ligase"/>
</dbReference>
<evidence type="ECO:0000256" key="11">
    <source>
        <dbReference type="HAMAP-Rule" id="MF_00036"/>
    </source>
</evidence>
<evidence type="ECO:0000313" key="13">
    <source>
        <dbReference type="EMBL" id="EMQ96457.1"/>
    </source>
</evidence>
<evidence type="ECO:0000256" key="7">
    <source>
        <dbReference type="ARBA" id="ARBA00022840"/>
    </source>
</evidence>
<dbReference type="GO" id="GO:0000049">
    <property type="term" value="F:tRNA binding"/>
    <property type="evidence" value="ECO:0007669"/>
    <property type="project" value="UniProtKB-KW"/>
</dbReference>
<dbReference type="InterPro" id="IPR045864">
    <property type="entry name" value="aa-tRNA-synth_II/BPL/LPL"/>
</dbReference>
<keyword evidence="7 11" id="KW-0067">ATP-binding</keyword>
<dbReference type="FunFam" id="3.10.310.40:FF:000001">
    <property type="entry name" value="Alanine--tRNA ligase"/>
    <property type="match status" value="1"/>
</dbReference>
<comment type="function">
    <text evidence="11">Catalyzes the attachment of alanine to tRNA(Ala) in a two-step reaction: alanine is first activated by ATP to form Ala-AMP and then transferred to the acceptor end of tRNA(Ala). Also edits incorrectly charged Ser-tRNA(Ala) and Gly-tRNA(Ala) via its editing domain.</text>
</comment>
<dbReference type="PANTHER" id="PTHR11777">
    <property type="entry name" value="ALANYL-TRNA SYNTHETASE"/>
    <property type="match status" value="1"/>
</dbReference>
<comment type="catalytic activity">
    <reaction evidence="11">
        <text>tRNA(Ala) + L-alanine + ATP = L-alanyl-tRNA(Ala) + AMP + diphosphate</text>
        <dbReference type="Rhea" id="RHEA:12540"/>
        <dbReference type="Rhea" id="RHEA-COMP:9657"/>
        <dbReference type="Rhea" id="RHEA-COMP:9923"/>
        <dbReference type="ChEBI" id="CHEBI:30616"/>
        <dbReference type="ChEBI" id="CHEBI:33019"/>
        <dbReference type="ChEBI" id="CHEBI:57972"/>
        <dbReference type="ChEBI" id="CHEBI:78442"/>
        <dbReference type="ChEBI" id="CHEBI:78497"/>
        <dbReference type="ChEBI" id="CHEBI:456215"/>
        <dbReference type="EC" id="6.1.1.7"/>
    </reaction>
</comment>
<accession>M7MJI2</accession>
<dbReference type="InterPro" id="IPR018164">
    <property type="entry name" value="Ala-tRNA-synth_IIc_N"/>
</dbReference>
<dbReference type="Gene3D" id="3.30.54.20">
    <property type="match status" value="1"/>
</dbReference>
<evidence type="ECO:0000256" key="8">
    <source>
        <dbReference type="ARBA" id="ARBA00022884"/>
    </source>
</evidence>
<dbReference type="InterPro" id="IPR003156">
    <property type="entry name" value="DHHA1_dom"/>
</dbReference>
<comment type="cofactor">
    <cofactor evidence="11">
        <name>Zn(2+)</name>
        <dbReference type="ChEBI" id="CHEBI:29105"/>
    </cofactor>
    <text evidence="11">Binds 1 zinc ion per subunit.</text>
</comment>
<dbReference type="InterPro" id="IPR018165">
    <property type="entry name" value="Ala-tRNA-synth_IIc_core"/>
</dbReference>
<comment type="similarity">
    <text evidence="1 11">Belongs to the class-II aminoacyl-tRNA synthetase family.</text>
</comment>
<dbReference type="Gene3D" id="3.10.310.40">
    <property type="match status" value="1"/>
</dbReference>
<keyword evidence="8 11" id="KW-0694">RNA-binding</keyword>
<dbReference type="Pfam" id="PF02272">
    <property type="entry name" value="DHHA1"/>
    <property type="match status" value="1"/>
</dbReference>
<keyword evidence="14" id="KW-1185">Reference proteome</keyword>
<keyword evidence="11" id="KW-0963">Cytoplasm</keyword>
<dbReference type="GO" id="GO:0002161">
    <property type="term" value="F:aminoacyl-tRNA deacylase activity"/>
    <property type="evidence" value="ECO:0007669"/>
    <property type="project" value="TreeGrafter"/>
</dbReference>
<dbReference type="FunFam" id="3.30.54.20:FF:000001">
    <property type="entry name" value="Alanine--tRNA ligase"/>
    <property type="match status" value="1"/>
</dbReference>
<dbReference type="Gene3D" id="3.30.980.10">
    <property type="entry name" value="Threonyl-trna Synthetase, Chain A, domain 2"/>
    <property type="match status" value="1"/>
</dbReference>
<evidence type="ECO:0000256" key="2">
    <source>
        <dbReference type="ARBA" id="ARBA00022555"/>
    </source>
</evidence>
<sequence length="894" mass="101113">MKSQEVRSKFLSFFKEKKHSIVPSAPMVLKDDPTLMFVNSGMAPFKEYFLGNAKPKNNRIADTQKCLRVSGKHNDLEEVGYDTYHHTLFEMLGNWSFGDYFKKEAIAWAWELLTEVYKIDKDILYVTVFEGSNDGDILSMDQEAFDLWKQFVPEDRILMGNKKDNFWEMGDQGPCGPCSEIHVDIRSTEEKAKVDGKTLINKDHPQVVEIWNLVFMQYNRKANGSLEVLPNKHIDTGMGFERLCMVLQGVQSNYDTDVFTPIIREIETISNKQYLPVGTSRDLSVTNNNLSATNKDLSEQEKINIAIRVISDHVRAVAFSVADGQLPSNTGAGYVIRRILRRAIRYSFTFLEQKEPFIYRLVEVLSQKMGEAFPELKAQKQLIENVIREEEQSFLRTLDQGLVLLNRIVEDETSDVISGEKAFELYDTFGFPIDLTALILREKGLKLDEAGFHAEMKKQKDRSRAASEMSTEDWTILKEDAVQEFVGYDMLETKVKITRYRKVISKKDGAMYQLVFNLTPFYPEGGGQVGDKGYLEDAHGDIVYILDTKKENNVIIHFAKNLPKHLEETFTATVDAKQRYRTECNHTATHLLHQALREILGDHVEQKGSAVHSKYLRFDFSHFSKLTSEELRDVESFVNARIAGKLPLQEKRNIPMEQALEEGAIALFGEKYGDTVRAIRFGQSMELCGGTHVKNTGDIWYFKIVSEGAVAAGIRRIEAITNDAVKDYFEDANKAFTDIKSLLNNPKEPIKALESLQAENADLKKQIESLLKDKAKNIKSDLKAELTEKNGILFLAKKLDLDAAGIKDVCFEMGSQYSNLFLIFGAENDGKALLSCYISKELVSEKGLNAGQIVRELGKYIQGGGGGQPFFATAGGKHPEGIDEALKASENYIK</sequence>
<dbReference type="Pfam" id="PF07973">
    <property type="entry name" value="tRNA_SAD"/>
    <property type="match status" value="1"/>
</dbReference>
<keyword evidence="4 11" id="KW-0479">Metal-binding</keyword>
<dbReference type="NCBIfam" id="TIGR00344">
    <property type="entry name" value="alaS"/>
    <property type="match status" value="1"/>
</dbReference>
<dbReference type="CDD" id="cd00673">
    <property type="entry name" value="AlaRS_core"/>
    <property type="match status" value="1"/>
</dbReference>
<dbReference type="FunFam" id="3.30.980.10:FF:000004">
    <property type="entry name" value="Alanine--tRNA ligase, cytoplasmic"/>
    <property type="match status" value="1"/>
</dbReference>
<feature type="binding site" evidence="11">
    <location>
        <position position="586"/>
    </location>
    <ligand>
        <name>Zn(2+)</name>
        <dbReference type="ChEBI" id="CHEBI:29105"/>
    </ligand>
</feature>
<feature type="domain" description="Alanyl-transfer RNA synthetases family profile" evidence="12">
    <location>
        <begin position="1"/>
        <end position="731"/>
    </location>
</feature>
<dbReference type="InterPro" id="IPR009000">
    <property type="entry name" value="Transl_B-barrel_sf"/>
</dbReference>
<dbReference type="RefSeq" id="WP_007648154.1">
    <property type="nucleotide sequence ID" value="NZ_ANLA01000004.1"/>
</dbReference>
<evidence type="ECO:0000256" key="6">
    <source>
        <dbReference type="ARBA" id="ARBA00022833"/>
    </source>
</evidence>
<comment type="subcellular location">
    <subcellularLocation>
        <location evidence="11">Cytoplasm</location>
    </subcellularLocation>
</comment>
<comment type="domain">
    <text evidence="11">Consists of three domains; the N-terminal catalytic domain, the editing domain and the C-terminal C-Ala domain. The editing domain removes incorrectly charged amino acids, while the C-Ala domain, along with tRNA(Ala), serves as a bridge to cooperatively bring together the editing and aminoacylation centers thus stimulating deacylation of misacylated tRNAs.</text>
</comment>
<dbReference type="GeneID" id="98640862"/>
<dbReference type="OrthoDB" id="9803884at2"/>
<dbReference type="PATRIC" id="fig|1137281.3.peg.947"/>
<dbReference type="Gene3D" id="3.30.930.10">
    <property type="entry name" value="Bira Bifunctional Protein, Domain 2"/>
    <property type="match status" value="1"/>
</dbReference>
<dbReference type="SMART" id="SM00863">
    <property type="entry name" value="tRNA_SAD"/>
    <property type="match status" value="1"/>
</dbReference>
<evidence type="ECO:0000313" key="14">
    <source>
        <dbReference type="Proteomes" id="UP000012024"/>
    </source>
</evidence>
<feature type="binding site" evidence="11">
    <location>
        <position position="688"/>
    </location>
    <ligand>
        <name>Zn(2+)</name>
        <dbReference type="ChEBI" id="CHEBI:29105"/>
    </ligand>
</feature>
<keyword evidence="5 11" id="KW-0547">Nucleotide-binding</keyword>
<feature type="binding site" evidence="11">
    <location>
        <position position="590"/>
    </location>
    <ligand>
        <name>Zn(2+)</name>
        <dbReference type="ChEBI" id="CHEBI:29105"/>
    </ligand>
</feature>
<dbReference type="Gene3D" id="2.40.30.130">
    <property type="match status" value="1"/>
</dbReference>
<dbReference type="eggNOG" id="COG0013">
    <property type="taxonomic scope" value="Bacteria"/>
</dbReference>
<dbReference type="GO" id="GO:0004813">
    <property type="term" value="F:alanine-tRNA ligase activity"/>
    <property type="evidence" value="ECO:0007669"/>
    <property type="project" value="UniProtKB-UniRule"/>
</dbReference>
<evidence type="ECO:0000256" key="3">
    <source>
        <dbReference type="ARBA" id="ARBA00022598"/>
    </source>
</evidence>
<comment type="caution">
    <text evidence="13">The sequence shown here is derived from an EMBL/GenBank/DDBJ whole genome shotgun (WGS) entry which is preliminary data.</text>
</comment>
<dbReference type="InterPro" id="IPR018163">
    <property type="entry name" value="Thr/Ala-tRNA-synth_IIc_edit"/>
</dbReference>
<dbReference type="InterPro" id="IPR023033">
    <property type="entry name" value="Ala_tRNA_ligase_euk/bac"/>
</dbReference>
<reference evidence="13 14" key="1">
    <citation type="submission" date="2012-12" db="EMBL/GenBank/DDBJ databases">
        <title>Genome assembly of Formosa sp. AK20.</title>
        <authorList>
            <person name="Kumar R."/>
            <person name="Khatri I."/>
            <person name="Vaidya B."/>
            <person name="Subramanian S."/>
            <person name="Pinnaka A."/>
        </authorList>
    </citation>
    <scope>NUCLEOTIDE SEQUENCE [LARGE SCALE GENOMIC DNA]</scope>
    <source>
        <strain evidence="13 14">AK20</strain>
    </source>
</reference>
<name>M7MJI2_9FLAO</name>
<dbReference type="SUPFAM" id="SSF55186">
    <property type="entry name" value="ThrRS/AlaRS common domain"/>
    <property type="match status" value="1"/>
</dbReference>
<evidence type="ECO:0000256" key="10">
    <source>
        <dbReference type="ARBA" id="ARBA00023146"/>
    </source>
</evidence>
<dbReference type="InterPro" id="IPR012947">
    <property type="entry name" value="tRNA_SAD"/>
</dbReference>
<protein>
    <recommendedName>
        <fullName evidence="11">Alanine--tRNA ligase</fullName>
        <ecNumber evidence="11">6.1.1.7</ecNumber>
    </recommendedName>
    <alternativeName>
        <fullName evidence="11">Alanyl-tRNA synthetase</fullName>
        <shortName evidence="11">AlaRS</shortName>
    </alternativeName>
</protein>
<dbReference type="EMBL" id="ANLA01000004">
    <property type="protein sequence ID" value="EMQ96457.1"/>
    <property type="molecule type" value="Genomic_DNA"/>
</dbReference>
<evidence type="ECO:0000256" key="1">
    <source>
        <dbReference type="ARBA" id="ARBA00008226"/>
    </source>
</evidence>
<evidence type="ECO:0000256" key="5">
    <source>
        <dbReference type="ARBA" id="ARBA00022741"/>
    </source>
</evidence>
<keyword evidence="6 11" id="KW-0862">Zinc</keyword>
<dbReference type="EC" id="6.1.1.7" evidence="11"/>
<dbReference type="Proteomes" id="UP000012024">
    <property type="component" value="Unassembled WGS sequence"/>
</dbReference>
<proteinExistence type="inferred from homology"/>
<gene>
    <name evidence="11" type="primary">alaS</name>
    <name evidence="13" type="ORF">D778_02347</name>
</gene>
<dbReference type="GO" id="GO:0005737">
    <property type="term" value="C:cytoplasm"/>
    <property type="evidence" value="ECO:0007669"/>
    <property type="project" value="UniProtKB-SubCell"/>
</dbReference>
<dbReference type="SUPFAM" id="SSF50447">
    <property type="entry name" value="Translation proteins"/>
    <property type="match status" value="1"/>
</dbReference>
<keyword evidence="9 11" id="KW-0648">Protein biosynthesis</keyword>
<dbReference type="FunFam" id="3.30.930.10:FF:000011">
    <property type="entry name" value="Alanine--tRNA ligase, cytoplasmic"/>
    <property type="match status" value="1"/>
</dbReference>
<dbReference type="InterPro" id="IPR018162">
    <property type="entry name" value="Ala-tRNA-ligase_IIc_anticod-bd"/>
</dbReference>
<organism evidence="13 14">
    <name type="scientific">Xanthomarina gelatinilytica</name>
    <dbReference type="NCBI Taxonomy" id="1137281"/>
    <lineage>
        <taxon>Bacteria</taxon>
        <taxon>Pseudomonadati</taxon>
        <taxon>Bacteroidota</taxon>
        <taxon>Flavobacteriia</taxon>
        <taxon>Flavobacteriales</taxon>
        <taxon>Flavobacteriaceae</taxon>
        <taxon>Xanthomarina</taxon>
    </lineage>
</organism>
<keyword evidence="3 11" id="KW-0436">Ligase</keyword>
<dbReference type="AlphaFoldDB" id="M7MJI2"/>
<dbReference type="GO" id="GO:0005524">
    <property type="term" value="F:ATP binding"/>
    <property type="evidence" value="ECO:0007669"/>
    <property type="project" value="UniProtKB-UniRule"/>
</dbReference>
<evidence type="ECO:0000259" key="12">
    <source>
        <dbReference type="PROSITE" id="PS50860"/>
    </source>
</evidence>
<dbReference type="HAMAP" id="MF_00036_B">
    <property type="entry name" value="Ala_tRNA_synth_B"/>
    <property type="match status" value="1"/>
</dbReference>
<dbReference type="PRINTS" id="PR00980">
    <property type="entry name" value="TRNASYNTHALA"/>
</dbReference>
<dbReference type="GO" id="GO:0008270">
    <property type="term" value="F:zinc ion binding"/>
    <property type="evidence" value="ECO:0007669"/>
    <property type="project" value="UniProtKB-UniRule"/>
</dbReference>
<dbReference type="PROSITE" id="PS50860">
    <property type="entry name" value="AA_TRNA_LIGASE_II_ALA"/>
    <property type="match status" value="1"/>
</dbReference>
<evidence type="ECO:0000256" key="9">
    <source>
        <dbReference type="ARBA" id="ARBA00022917"/>
    </source>
</evidence>
<keyword evidence="2 11" id="KW-0820">tRNA-binding</keyword>
<dbReference type="GO" id="GO:0006419">
    <property type="term" value="P:alanyl-tRNA aminoacylation"/>
    <property type="evidence" value="ECO:0007669"/>
    <property type="project" value="UniProtKB-UniRule"/>
</dbReference>
<feature type="binding site" evidence="11">
    <location>
        <position position="692"/>
    </location>
    <ligand>
        <name>Zn(2+)</name>
        <dbReference type="ChEBI" id="CHEBI:29105"/>
    </ligand>
</feature>
<dbReference type="PANTHER" id="PTHR11777:SF9">
    <property type="entry name" value="ALANINE--TRNA LIGASE, CYTOPLASMIC"/>
    <property type="match status" value="1"/>
</dbReference>
<dbReference type="SUPFAM" id="SSF55681">
    <property type="entry name" value="Class II aaRS and biotin synthetases"/>
    <property type="match status" value="1"/>
</dbReference>
<evidence type="ECO:0000256" key="4">
    <source>
        <dbReference type="ARBA" id="ARBA00022723"/>
    </source>
</evidence>
<dbReference type="Pfam" id="PF01411">
    <property type="entry name" value="tRNA-synt_2c"/>
    <property type="match status" value="1"/>
</dbReference>
<dbReference type="SUPFAM" id="SSF101353">
    <property type="entry name" value="Putative anticodon-binding domain of alanyl-tRNA synthetase (AlaRS)"/>
    <property type="match status" value="1"/>
</dbReference>
<keyword evidence="10 11" id="KW-0030">Aminoacyl-tRNA synthetase</keyword>